<dbReference type="OrthoDB" id="7595500at2"/>
<sequence>MTEKTPESDEVFLARLAEWQQGDFSLDCGDFLFRDVSELTDEGEDDGGAVFDSETVGFAVISQTCDVARESERVPYVSVCPMVVVDAKRIGEIERGQAPRFGFLSATPDNVVVDFSRTMSVSKKLLVSWERQRGCEDERQQLEFARALETFFGRFAFPDAFVASVASLRKAILSKYPKGESDLGKAVRSIREIRAYPHASWSDMAAVPITFIAILEDEGKRELADREEIRKQIWPKISAIDWQGPFSLREGGLHMATLGDLTAADYLNSYPLDVNSLSFARRYIA</sequence>
<proteinExistence type="predicted"/>
<evidence type="ECO:0000313" key="2">
    <source>
        <dbReference type="Proteomes" id="UP000294562"/>
    </source>
</evidence>
<dbReference type="AlphaFoldDB" id="A0A4R6AMB9"/>
<comment type="caution">
    <text evidence="1">The sequence shown here is derived from an EMBL/GenBank/DDBJ whole genome shotgun (WGS) entry which is preliminary data.</text>
</comment>
<dbReference type="Proteomes" id="UP000294562">
    <property type="component" value="Unassembled WGS sequence"/>
</dbReference>
<name>A0A4R6AMB9_9RHOB</name>
<evidence type="ECO:0000313" key="1">
    <source>
        <dbReference type="EMBL" id="TDL84522.1"/>
    </source>
</evidence>
<dbReference type="RefSeq" id="WP_133344173.1">
    <property type="nucleotide sequence ID" value="NZ_SMZO01000065.1"/>
</dbReference>
<dbReference type="EMBL" id="SMZO01000065">
    <property type="protein sequence ID" value="TDL84522.1"/>
    <property type="molecule type" value="Genomic_DNA"/>
</dbReference>
<organism evidence="1 2">
    <name type="scientific">Meridianimarinicoccus aquatilis</name>
    <dbReference type="NCBI Taxonomy" id="2552766"/>
    <lineage>
        <taxon>Bacteria</taxon>
        <taxon>Pseudomonadati</taxon>
        <taxon>Pseudomonadota</taxon>
        <taxon>Alphaproteobacteria</taxon>
        <taxon>Rhodobacterales</taxon>
        <taxon>Paracoccaceae</taxon>
        <taxon>Meridianimarinicoccus</taxon>
    </lineage>
</organism>
<gene>
    <name evidence="1" type="ORF">E2L05_17915</name>
</gene>
<protein>
    <submittedName>
        <fullName evidence="1">Uncharacterized protein</fullName>
    </submittedName>
</protein>
<reference evidence="1 2" key="1">
    <citation type="submission" date="2019-03" db="EMBL/GenBank/DDBJ databases">
        <title>Rhodobacteraceae bacterium SM1902, a new member of the family Rhodobacteraceae isolated from Yantai.</title>
        <authorList>
            <person name="Sun Y."/>
        </authorList>
    </citation>
    <scope>NUCLEOTIDE SEQUENCE [LARGE SCALE GENOMIC DNA]</scope>
    <source>
        <strain evidence="1 2">SM1902</strain>
    </source>
</reference>
<accession>A0A4R6AMB9</accession>
<keyword evidence="2" id="KW-1185">Reference proteome</keyword>